<keyword evidence="5 9" id="KW-0812">Transmembrane</keyword>
<comment type="caution">
    <text evidence="11">The sequence shown here is derived from an EMBL/GenBank/DDBJ whole genome shotgun (WGS) entry which is preliminary data.</text>
</comment>
<keyword evidence="4" id="KW-0050">Antiport</keyword>
<feature type="transmembrane region" description="Helical" evidence="9">
    <location>
        <begin position="305"/>
        <end position="328"/>
    </location>
</feature>
<dbReference type="SUPFAM" id="SSF51735">
    <property type="entry name" value="NAD(P)-binding Rossmann-fold domains"/>
    <property type="match status" value="1"/>
</dbReference>
<dbReference type="InterPro" id="IPR036291">
    <property type="entry name" value="NAD(P)-bd_dom_sf"/>
</dbReference>
<feature type="transmembrane region" description="Helical" evidence="9">
    <location>
        <begin position="130"/>
        <end position="149"/>
    </location>
</feature>
<dbReference type="PANTHER" id="PTHR43562">
    <property type="entry name" value="NAPA-TYPE SODIUM/HYDROGEN ANTIPORTER"/>
    <property type="match status" value="1"/>
</dbReference>
<dbReference type="GO" id="GO:0016020">
    <property type="term" value="C:membrane"/>
    <property type="evidence" value="ECO:0007669"/>
    <property type="project" value="UniProtKB-SubCell"/>
</dbReference>
<keyword evidence="12" id="KW-1185">Reference proteome</keyword>
<feature type="transmembrane region" description="Helical" evidence="9">
    <location>
        <begin position="60"/>
        <end position="82"/>
    </location>
</feature>
<dbReference type="Gene3D" id="1.20.1530.20">
    <property type="match status" value="1"/>
</dbReference>
<comment type="subcellular location">
    <subcellularLocation>
        <location evidence="1">Membrane</location>
        <topology evidence="1">Multi-pass membrane protein</topology>
    </subcellularLocation>
</comment>
<protein>
    <submittedName>
        <fullName evidence="11">Transporter (CPA2 family)</fullName>
    </submittedName>
</protein>
<feature type="transmembrane region" description="Helical" evidence="9">
    <location>
        <begin position="340"/>
        <end position="358"/>
    </location>
</feature>
<dbReference type="Gene3D" id="3.40.50.720">
    <property type="entry name" value="NAD(P)-binding Rossmann-like Domain"/>
    <property type="match status" value="1"/>
</dbReference>
<dbReference type="InterPro" id="IPR003148">
    <property type="entry name" value="RCK_N"/>
</dbReference>
<dbReference type="SUPFAM" id="SSF116726">
    <property type="entry name" value="TrkA C-terminal domain-like"/>
    <property type="match status" value="1"/>
</dbReference>
<dbReference type="GO" id="GO:0006813">
    <property type="term" value="P:potassium ion transport"/>
    <property type="evidence" value="ECO:0007669"/>
    <property type="project" value="InterPro"/>
</dbReference>
<feature type="domain" description="RCK C-terminal" evidence="10">
    <location>
        <begin position="532"/>
        <end position="611"/>
    </location>
</feature>
<gene>
    <name evidence="11" type="ORF">EV207_1362</name>
</gene>
<feature type="transmembrane region" description="Helical" evidence="9">
    <location>
        <begin position="247"/>
        <end position="265"/>
    </location>
</feature>
<accession>A0A4R2NLZ4</accession>
<dbReference type="RefSeq" id="WP_132747545.1">
    <property type="nucleotide sequence ID" value="NZ_SLXK01000036.1"/>
</dbReference>
<feature type="transmembrane region" description="Helical" evidence="9">
    <location>
        <begin position="29"/>
        <end position="48"/>
    </location>
</feature>
<evidence type="ECO:0000256" key="5">
    <source>
        <dbReference type="ARBA" id="ARBA00022692"/>
    </source>
</evidence>
<comment type="similarity">
    <text evidence="2">Belongs to the monovalent cation:proton antiporter 2 (CPA2) transporter (TC 2.A.37) family.</text>
</comment>
<evidence type="ECO:0000256" key="6">
    <source>
        <dbReference type="ARBA" id="ARBA00022989"/>
    </source>
</evidence>
<feature type="transmembrane region" description="Helical" evidence="9">
    <location>
        <begin position="102"/>
        <end position="124"/>
    </location>
</feature>
<dbReference type="GO" id="GO:0008324">
    <property type="term" value="F:monoatomic cation transmembrane transporter activity"/>
    <property type="evidence" value="ECO:0007669"/>
    <property type="project" value="InterPro"/>
</dbReference>
<dbReference type="Pfam" id="PF00999">
    <property type="entry name" value="Na_H_Exchanger"/>
    <property type="match status" value="1"/>
</dbReference>
<evidence type="ECO:0000313" key="12">
    <source>
        <dbReference type="Proteomes" id="UP000295416"/>
    </source>
</evidence>
<dbReference type="Proteomes" id="UP000295416">
    <property type="component" value="Unassembled WGS sequence"/>
</dbReference>
<dbReference type="Gene3D" id="3.30.70.1450">
    <property type="entry name" value="Regulator of K+ conductance, C-terminal domain"/>
    <property type="match status" value="1"/>
</dbReference>
<feature type="transmembrane region" description="Helical" evidence="9">
    <location>
        <begin position="161"/>
        <end position="185"/>
    </location>
</feature>
<proteinExistence type="inferred from homology"/>
<keyword evidence="7" id="KW-0406">Ion transport</keyword>
<dbReference type="OrthoDB" id="9793589at2"/>
<feature type="transmembrane region" description="Helical" evidence="9">
    <location>
        <begin position="191"/>
        <end position="209"/>
    </location>
</feature>
<organism evidence="11 12">
    <name type="scientific">Scopulibacillus darangshiensis</name>
    <dbReference type="NCBI Taxonomy" id="442528"/>
    <lineage>
        <taxon>Bacteria</taxon>
        <taxon>Bacillati</taxon>
        <taxon>Bacillota</taxon>
        <taxon>Bacilli</taxon>
        <taxon>Bacillales</taxon>
        <taxon>Sporolactobacillaceae</taxon>
        <taxon>Scopulibacillus</taxon>
    </lineage>
</organism>
<evidence type="ECO:0000256" key="2">
    <source>
        <dbReference type="ARBA" id="ARBA00005551"/>
    </source>
</evidence>
<feature type="transmembrane region" description="Helical" evidence="9">
    <location>
        <begin position="6"/>
        <end position="22"/>
    </location>
</feature>
<keyword evidence="3" id="KW-0813">Transport</keyword>
<dbReference type="PANTHER" id="PTHR43562:SF1">
    <property type="entry name" value="NA(+)_H(+) ANTIPORTER YJBQ-RELATED"/>
    <property type="match status" value="1"/>
</dbReference>
<dbReference type="InterPro" id="IPR036721">
    <property type="entry name" value="RCK_C_sf"/>
</dbReference>
<dbReference type="Pfam" id="PF02254">
    <property type="entry name" value="TrkA_N"/>
    <property type="match status" value="1"/>
</dbReference>
<evidence type="ECO:0000313" key="11">
    <source>
        <dbReference type="EMBL" id="TCP22315.1"/>
    </source>
</evidence>
<reference evidence="11 12" key="1">
    <citation type="submission" date="2019-03" db="EMBL/GenBank/DDBJ databases">
        <title>Genomic Encyclopedia of Type Strains, Phase IV (KMG-IV): sequencing the most valuable type-strain genomes for metagenomic binning, comparative biology and taxonomic classification.</title>
        <authorList>
            <person name="Goeker M."/>
        </authorList>
    </citation>
    <scope>NUCLEOTIDE SEQUENCE [LARGE SCALE GENOMIC DNA]</scope>
    <source>
        <strain evidence="11 12">DSM 19377</strain>
    </source>
</reference>
<dbReference type="GO" id="GO:1902600">
    <property type="term" value="P:proton transmembrane transport"/>
    <property type="evidence" value="ECO:0007669"/>
    <property type="project" value="InterPro"/>
</dbReference>
<evidence type="ECO:0000256" key="3">
    <source>
        <dbReference type="ARBA" id="ARBA00022448"/>
    </source>
</evidence>
<feature type="transmembrane region" description="Helical" evidence="9">
    <location>
        <begin position="277"/>
        <end position="293"/>
    </location>
</feature>
<sequence length="611" mass="67840">MHSSVTSLIVVLIAAFLTPIILNKLKLNVIPVVVAEIIAGLIIGQSGFDLVHHGHWIDILSTLGFIYLMFLSGVEIDFSVFLTNGKKKTLPNGKLEPNRFGLSFMVFVMILVLSFLISLGLVLIHFTKNPYFMTLVISTISLGVVMPTLKETGLMKTVIGQILLLITVIADLATMILLSVFVSFYDPGSGDMWLLLILFAAGVILYFIGKGFRHMSFLDTLSKGTVHIGTRAVFALIILLVGLSESVGAENILGAFLAGVLVSLLSPNREMVQELDSFGYGFLIPIFFVMVGVDLDIWKLFQDKIIFILIPLLFVGLLVSKMVPIIILRKWFDWRTVWGSGFLLTSTLSLIVAAAKVGERIHVIDNRMSSALILLAVVTCLITPIAFRKVFPKRISETKKKLVFVGANQLTLPLSLEMHDNQFETKIYHTKLEKNKEEDADPHFSVQELENYELSTLEGTDILSADILVITTGNDETNAEIAEFAYDNRVKRIIVRIESPELGDGLKEKGVEVFSSYFSIKSMLKAIIQSPTLVNMLTTNEGGLYQIEVANNEYAGTTLRKFPFLGDIIIVRIYRGKDFIVPHGDTEINIGDRLIVTGGKEHVNQLRELLT</sequence>
<name>A0A4R2NLZ4_9BACL</name>
<dbReference type="EMBL" id="SLXK01000036">
    <property type="protein sequence ID" value="TCP22315.1"/>
    <property type="molecule type" value="Genomic_DNA"/>
</dbReference>
<keyword evidence="6 9" id="KW-1133">Transmembrane helix</keyword>
<dbReference type="InterPro" id="IPR006037">
    <property type="entry name" value="RCK_C"/>
</dbReference>
<dbReference type="InterPro" id="IPR006153">
    <property type="entry name" value="Cation/H_exchanger_TM"/>
</dbReference>
<dbReference type="PROSITE" id="PS51202">
    <property type="entry name" value="RCK_C"/>
    <property type="match status" value="1"/>
</dbReference>
<dbReference type="AlphaFoldDB" id="A0A4R2NLZ4"/>
<evidence type="ECO:0000256" key="8">
    <source>
        <dbReference type="ARBA" id="ARBA00023136"/>
    </source>
</evidence>
<feature type="transmembrane region" description="Helical" evidence="9">
    <location>
        <begin position="370"/>
        <end position="391"/>
    </location>
</feature>
<evidence type="ECO:0000256" key="7">
    <source>
        <dbReference type="ARBA" id="ARBA00023065"/>
    </source>
</evidence>
<evidence type="ECO:0000259" key="10">
    <source>
        <dbReference type="PROSITE" id="PS51202"/>
    </source>
</evidence>
<dbReference type="InterPro" id="IPR038770">
    <property type="entry name" value="Na+/solute_symporter_sf"/>
</dbReference>
<evidence type="ECO:0000256" key="4">
    <source>
        <dbReference type="ARBA" id="ARBA00022449"/>
    </source>
</evidence>
<evidence type="ECO:0000256" key="9">
    <source>
        <dbReference type="SAM" id="Phobius"/>
    </source>
</evidence>
<dbReference type="Pfam" id="PF02080">
    <property type="entry name" value="TrkA_C"/>
    <property type="match status" value="1"/>
</dbReference>
<dbReference type="GO" id="GO:0015297">
    <property type="term" value="F:antiporter activity"/>
    <property type="evidence" value="ECO:0007669"/>
    <property type="project" value="UniProtKB-KW"/>
</dbReference>
<evidence type="ECO:0000256" key="1">
    <source>
        <dbReference type="ARBA" id="ARBA00004141"/>
    </source>
</evidence>
<keyword evidence="8 9" id="KW-0472">Membrane</keyword>